<dbReference type="GO" id="GO:0030170">
    <property type="term" value="F:pyridoxal phosphate binding"/>
    <property type="evidence" value="ECO:0007669"/>
    <property type="project" value="InterPro"/>
</dbReference>
<dbReference type="OrthoDB" id="1550913at2"/>
<dbReference type="InterPro" id="IPR011037">
    <property type="entry name" value="Pyrv_Knase-like_insert_dom_sf"/>
</dbReference>
<comment type="caution">
    <text evidence="2">The sequence shown here is derived from an EMBL/GenBank/DDBJ whole genome shotgun (WGS) entry which is preliminary data.</text>
</comment>
<dbReference type="AlphaFoldDB" id="A0A545SXH1"/>
<dbReference type="Proteomes" id="UP000319732">
    <property type="component" value="Unassembled WGS sequence"/>
</dbReference>
<dbReference type="PROSITE" id="PS51340">
    <property type="entry name" value="MOSC"/>
    <property type="match status" value="1"/>
</dbReference>
<dbReference type="PANTHER" id="PTHR36930">
    <property type="entry name" value="METAL-SULFUR CLUSTER BIOSYNTHESIS PROTEINS YUAD-RELATED"/>
    <property type="match status" value="1"/>
</dbReference>
<dbReference type="GO" id="GO:0030151">
    <property type="term" value="F:molybdenum ion binding"/>
    <property type="evidence" value="ECO:0007669"/>
    <property type="project" value="InterPro"/>
</dbReference>
<dbReference type="Pfam" id="PF03473">
    <property type="entry name" value="MOSC"/>
    <property type="match status" value="1"/>
</dbReference>
<name>A0A545SXH1_9GAMM</name>
<sequence>MIESIFISDKHGKEQRPVQAIEVVAGQGIIGDRNYGKTKWPGQNITFVELEEINNFNRDHGQNISLDATRRNVVTKGVALNALVGKIFYIGDVKFFGVELCEPCAKLGELLETQTLSKKAAVKALVGKGGLRADALSNGKLTVGMAFTRQEDM</sequence>
<organism evidence="2 3">
    <name type="scientific">Exilibacterium tricleocarpae</name>
    <dbReference type="NCBI Taxonomy" id="2591008"/>
    <lineage>
        <taxon>Bacteria</taxon>
        <taxon>Pseudomonadati</taxon>
        <taxon>Pseudomonadota</taxon>
        <taxon>Gammaproteobacteria</taxon>
        <taxon>Cellvibrionales</taxon>
        <taxon>Cellvibrionaceae</taxon>
        <taxon>Exilibacterium</taxon>
    </lineage>
</organism>
<dbReference type="GO" id="GO:0003824">
    <property type="term" value="F:catalytic activity"/>
    <property type="evidence" value="ECO:0007669"/>
    <property type="project" value="InterPro"/>
</dbReference>
<gene>
    <name evidence="2" type="ORF">FKG94_22965</name>
</gene>
<dbReference type="SUPFAM" id="SSF50800">
    <property type="entry name" value="PK beta-barrel domain-like"/>
    <property type="match status" value="1"/>
</dbReference>
<reference evidence="2 3" key="1">
    <citation type="submission" date="2019-06" db="EMBL/GenBank/DDBJ databases">
        <title>Whole genome sequence for Cellvibrionaceae sp. R142.</title>
        <authorList>
            <person name="Wang G."/>
        </authorList>
    </citation>
    <scope>NUCLEOTIDE SEQUENCE [LARGE SCALE GENOMIC DNA]</scope>
    <source>
        <strain evidence="2 3">R142</strain>
    </source>
</reference>
<evidence type="ECO:0000259" key="1">
    <source>
        <dbReference type="PROSITE" id="PS51340"/>
    </source>
</evidence>
<dbReference type="InterPro" id="IPR052716">
    <property type="entry name" value="MOSC_domain"/>
</dbReference>
<dbReference type="RefSeq" id="WP_142929296.1">
    <property type="nucleotide sequence ID" value="NZ_ML660105.1"/>
</dbReference>
<protein>
    <submittedName>
        <fullName evidence="2">Sulfurase</fullName>
    </submittedName>
</protein>
<dbReference type="InterPro" id="IPR005302">
    <property type="entry name" value="MoCF_Sase_C"/>
</dbReference>
<feature type="domain" description="MOSC" evidence="1">
    <location>
        <begin position="16"/>
        <end position="150"/>
    </location>
</feature>
<dbReference type="Gene3D" id="2.40.33.20">
    <property type="entry name" value="PK beta-barrel domain-like"/>
    <property type="match status" value="1"/>
</dbReference>
<accession>A0A545SXH1</accession>
<dbReference type="EMBL" id="VHSG01000027">
    <property type="protein sequence ID" value="TQV69657.1"/>
    <property type="molecule type" value="Genomic_DNA"/>
</dbReference>
<evidence type="ECO:0000313" key="3">
    <source>
        <dbReference type="Proteomes" id="UP000319732"/>
    </source>
</evidence>
<proteinExistence type="predicted"/>
<dbReference type="PANTHER" id="PTHR36930:SF1">
    <property type="entry name" value="MOSC DOMAIN-CONTAINING PROTEIN"/>
    <property type="match status" value="1"/>
</dbReference>
<evidence type="ECO:0000313" key="2">
    <source>
        <dbReference type="EMBL" id="TQV69657.1"/>
    </source>
</evidence>
<keyword evidence="3" id="KW-1185">Reference proteome</keyword>